<feature type="non-terminal residue" evidence="2">
    <location>
        <position position="123"/>
    </location>
</feature>
<evidence type="ECO:0000256" key="1">
    <source>
        <dbReference type="SAM" id="MobiDB-lite"/>
    </source>
</evidence>
<sequence>ESARSLLRHGPRRTGGRRAAALAVAVAHPGAAAGPRPRAAVAAAGGPLLPARPARRRLRGSVVRPRPRPPGVPPPRPRPAGAGGRPRRAAGHRAGRRGPAARARRPVAVLARQEAEAGPTGPV</sequence>
<organism evidence="2">
    <name type="scientific">uncultured Nocardioidaceae bacterium</name>
    <dbReference type="NCBI Taxonomy" id="253824"/>
    <lineage>
        <taxon>Bacteria</taxon>
        <taxon>Bacillati</taxon>
        <taxon>Actinomycetota</taxon>
        <taxon>Actinomycetes</taxon>
        <taxon>Propionibacteriales</taxon>
        <taxon>Nocardioidaceae</taxon>
        <taxon>environmental samples</taxon>
    </lineage>
</organism>
<name>A0A6J4LWV1_9ACTN</name>
<feature type="region of interest" description="Disordered" evidence="1">
    <location>
        <begin position="44"/>
        <end position="123"/>
    </location>
</feature>
<evidence type="ECO:0000313" key="2">
    <source>
        <dbReference type="EMBL" id="CAA9344128.1"/>
    </source>
</evidence>
<dbReference type="EMBL" id="CADCUH010000101">
    <property type="protein sequence ID" value="CAA9344128.1"/>
    <property type="molecule type" value="Genomic_DNA"/>
</dbReference>
<dbReference type="AlphaFoldDB" id="A0A6J4LWV1"/>
<gene>
    <name evidence="2" type="ORF">AVDCRST_MAG36-1551</name>
</gene>
<accession>A0A6J4LWV1</accession>
<proteinExistence type="predicted"/>
<feature type="compositionally biased region" description="Pro residues" evidence="1">
    <location>
        <begin position="68"/>
        <end position="78"/>
    </location>
</feature>
<feature type="compositionally biased region" description="Low complexity" evidence="1">
    <location>
        <begin position="97"/>
        <end position="112"/>
    </location>
</feature>
<protein>
    <submittedName>
        <fullName evidence="2">Uncharacterized protein</fullName>
    </submittedName>
</protein>
<feature type="compositionally biased region" description="Basic residues" evidence="1">
    <location>
        <begin position="85"/>
        <end position="96"/>
    </location>
</feature>
<feature type="non-terminal residue" evidence="2">
    <location>
        <position position="1"/>
    </location>
</feature>
<reference evidence="2" key="1">
    <citation type="submission" date="2020-02" db="EMBL/GenBank/DDBJ databases">
        <authorList>
            <person name="Meier V. D."/>
        </authorList>
    </citation>
    <scope>NUCLEOTIDE SEQUENCE</scope>
    <source>
        <strain evidence="2">AVDCRST_MAG36</strain>
    </source>
</reference>